<dbReference type="SMART" id="SM00062">
    <property type="entry name" value="PBPb"/>
    <property type="match status" value="1"/>
</dbReference>
<dbReference type="PANTHER" id="PTHR35936">
    <property type="entry name" value="MEMBRANE-BOUND LYTIC MUREIN TRANSGLYCOSYLASE F"/>
    <property type="match status" value="1"/>
</dbReference>
<evidence type="ECO:0000256" key="2">
    <source>
        <dbReference type="SAM" id="SignalP"/>
    </source>
</evidence>
<name>A0A3A5MHZ2_9MICO</name>
<keyword evidence="1 2" id="KW-0732">Signal</keyword>
<dbReference type="Pfam" id="PF00497">
    <property type="entry name" value="SBP_bac_3"/>
    <property type="match status" value="1"/>
</dbReference>
<evidence type="ECO:0000313" key="5">
    <source>
        <dbReference type="Proteomes" id="UP000272015"/>
    </source>
</evidence>
<dbReference type="SUPFAM" id="SSF53850">
    <property type="entry name" value="Periplasmic binding protein-like II"/>
    <property type="match status" value="1"/>
</dbReference>
<dbReference type="AlphaFoldDB" id="A0A3A5MHZ2"/>
<dbReference type="EMBL" id="QZVS01000078">
    <property type="protein sequence ID" value="RJT89022.1"/>
    <property type="molecule type" value="Genomic_DNA"/>
</dbReference>
<evidence type="ECO:0000259" key="3">
    <source>
        <dbReference type="SMART" id="SM00062"/>
    </source>
</evidence>
<feature type="domain" description="Solute-binding protein family 3/N-terminal" evidence="3">
    <location>
        <begin position="57"/>
        <end position="276"/>
    </location>
</feature>
<proteinExistence type="predicted"/>
<feature type="signal peptide" evidence="2">
    <location>
        <begin position="1"/>
        <end position="32"/>
    </location>
</feature>
<reference evidence="4 5" key="1">
    <citation type="submission" date="2018-09" db="EMBL/GenBank/DDBJ databases">
        <title>Novel species of Cryobacterium.</title>
        <authorList>
            <person name="Liu Q."/>
            <person name="Xin Y.-H."/>
        </authorList>
    </citation>
    <scope>NUCLEOTIDE SEQUENCE [LARGE SCALE GENOMIC DNA]</scope>
    <source>
        <strain evidence="4 5">Hh39</strain>
    </source>
</reference>
<gene>
    <name evidence="4" type="ORF">D6T64_08670</name>
</gene>
<dbReference type="PANTHER" id="PTHR35936:SF19">
    <property type="entry name" value="AMINO-ACID-BINDING PROTEIN YXEM-RELATED"/>
    <property type="match status" value="1"/>
</dbReference>
<sequence length="278" mass="29342">MITRHSHAILRRSIVATTIAAGLLFGTSACSAAVVEEAEPAETAVAAPAFTTVEDGKFICAMSGEYRPFNFYDDTNTLVGFDVDICNAIAGELDLEAAPVTGAFTTLIAGLTSNRFDAIVGSMAATDERKKEVDFTDSYYETGASLFVRSDSDIADVTELDGATLGVALGTTFETYARTLTGVGEITTYQATVDALRDLDAGRVDGVIAQGFIGKFLATSADLKVMSVGDVLLPDIAAIPVNKDNPELLAAINEALATIREDGTYAEISMEWFGEDIS</sequence>
<dbReference type="InterPro" id="IPR001638">
    <property type="entry name" value="Solute-binding_3/MltF_N"/>
</dbReference>
<accession>A0A3A5MHZ2</accession>
<evidence type="ECO:0000256" key="1">
    <source>
        <dbReference type="ARBA" id="ARBA00022729"/>
    </source>
</evidence>
<organism evidence="4 5">
    <name type="scientific">Cryobacterium melibiosiphilum</name>
    <dbReference type="NCBI Taxonomy" id="995039"/>
    <lineage>
        <taxon>Bacteria</taxon>
        <taxon>Bacillati</taxon>
        <taxon>Actinomycetota</taxon>
        <taxon>Actinomycetes</taxon>
        <taxon>Micrococcales</taxon>
        <taxon>Microbacteriaceae</taxon>
        <taxon>Cryobacterium</taxon>
    </lineage>
</organism>
<keyword evidence="5" id="KW-1185">Reference proteome</keyword>
<evidence type="ECO:0000313" key="4">
    <source>
        <dbReference type="EMBL" id="RJT89022.1"/>
    </source>
</evidence>
<dbReference type="Gene3D" id="3.40.190.10">
    <property type="entry name" value="Periplasmic binding protein-like II"/>
    <property type="match status" value="2"/>
</dbReference>
<protein>
    <submittedName>
        <fullName evidence="4">ABC transporter substrate-binding protein</fullName>
    </submittedName>
</protein>
<dbReference type="RefSeq" id="WP_119974260.1">
    <property type="nucleotide sequence ID" value="NZ_JBHSQA010000016.1"/>
</dbReference>
<dbReference type="PROSITE" id="PS51257">
    <property type="entry name" value="PROKAR_LIPOPROTEIN"/>
    <property type="match status" value="1"/>
</dbReference>
<dbReference type="OrthoDB" id="8454826at2"/>
<dbReference type="Proteomes" id="UP000272015">
    <property type="component" value="Unassembled WGS sequence"/>
</dbReference>
<comment type="caution">
    <text evidence="4">The sequence shown here is derived from an EMBL/GenBank/DDBJ whole genome shotgun (WGS) entry which is preliminary data.</text>
</comment>
<feature type="chain" id="PRO_5017228713" evidence="2">
    <location>
        <begin position="33"/>
        <end position="278"/>
    </location>
</feature>